<dbReference type="AlphaFoldDB" id="A0A382VYB6"/>
<sequence length="39" mass="4500">VESFHELEVDIIFLIGAPIWTGLSFFDEYAVIQIELMLT</sequence>
<protein>
    <submittedName>
        <fullName evidence="1">Uncharacterized protein</fullName>
    </submittedName>
</protein>
<feature type="non-terminal residue" evidence="1">
    <location>
        <position position="1"/>
    </location>
</feature>
<dbReference type="EMBL" id="UINC01155552">
    <property type="protein sequence ID" value="SVD51469.1"/>
    <property type="molecule type" value="Genomic_DNA"/>
</dbReference>
<evidence type="ECO:0000313" key="1">
    <source>
        <dbReference type="EMBL" id="SVD51469.1"/>
    </source>
</evidence>
<gene>
    <name evidence="1" type="ORF">METZ01_LOCUS404323</name>
</gene>
<reference evidence="1" key="1">
    <citation type="submission" date="2018-05" db="EMBL/GenBank/DDBJ databases">
        <authorList>
            <person name="Lanie J.A."/>
            <person name="Ng W.-L."/>
            <person name="Kazmierczak K.M."/>
            <person name="Andrzejewski T.M."/>
            <person name="Davidsen T.M."/>
            <person name="Wayne K.J."/>
            <person name="Tettelin H."/>
            <person name="Glass J.I."/>
            <person name="Rusch D."/>
            <person name="Podicherti R."/>
            <person name="Tsui H.-C.T."/>
            <person name="Winkler M.E."/>
        </authorList>
    </citation>
    <scope>NUCLEOTIDE SEQUENCE</scope>
</reference>
<organism evidence="1">
    <name type="scientific">marine metagenome</name>
    <dbReference type="NCBI Taxonomy" id="408172"/>
    <lineage>
        <taxon>unclassified sequences</taxon>
        <taxon>metagenomes</taxon>
        <taxon>ecological metagenomes</taxon>
    </lineage>
</organism>
<proteinExistence type="predicted"/>
<name>A0A382VYB6_9ZZZZ</name>
<accession>A0A382VYB6</accession>